<evidence type="ECO:0000256" key="2">
    <source>
        <dbReference type="ARBA" id="ARBA00022475"/>
    </source>
</evidence>
<feature type="domain" description="PDZ" evidence="4">
    <location>
        <begin position="337"/>
        <end position="390"/>
    </location>
</feature>
<evidence type="ECO:0000256" key="1">
    <source>
        <dbReference type="ARBA" id="ARBA00004236"/>
    </source>
</evidence>
<organism evidence="5 6">
    <name type="scientific">Proteiniphilum saccharofermentans</name>
    <dbReference type="NCBI Taxonomy" id="1642647"/>
    <lineage>
        <taxon>Bacteria</taxon>
        <taxon>Pseudomonadati</taxon>
        <taxon>Bacteroidota</taxon>
        <taxon>Bacteroidia</taxon>
        <taxon>Bacteroidales</taxon>
        <taxon>Dysgonomonadaceae</taxon>
        <taxon>Proteiniphilum</taxon>
    </lineage>
</organism>
<gene>
    <name evidence="5" type="ORF">PSM36_1930</name>
</gene>
<keyword evidence="6" id="KW-1185">Reference proteome</keyword>
<reference evidence="5 6" key="1">
    <citation type="submission" date="2016-08" db="EMBL/GenBank/DDBJ databases">
        <authorList>
            <person name="Seilhamer J.J."/>
        </authorList>
    </citation>
    <scope>NUCLEOTIDE SEQUENCE [LARGE SCALE GENOMIC DNA]</scope>
    <source>
        <strain evidence="5">M3/6</strain>
    </source>
</reference>
<sequence>MPYLCDLSLTNSNFIMKRIIPVIFLIISVFTGRLFAQNSDITCSLGFTFEISDDKSWGYKEPVIVDITPGSPAEKAGLKLNDIILSVNQNGTYLKSYQTIMSWFNQDPHTMHLGIRNFRHAFKEITIEKDCRHANAISEAQLAPVFSFYSLEDVQDRRFLIPVKTTVNENALFHNYRTFAFSPSDENTRHLDERINAIFIRALGDVGLRYDPSDPDFIIQTYYSYESNPMYKPDSPTYGSYQPVWRFDTRSNRMVKLPLYNPSEAVRVDDIAYNLEFGYRFYDRKFLEAGDLMLIWESEVRERLSSHYDLIDYLEMNLPLLLQKFPNPGNKSFGTYHVSYLKYNYTGIGYNMNDLKTVVSVDPGSPAAKAGVLPGDVVVNIQGQNFDHTSSQMLTEGYRRFIAETMSLRDKNSRYTDSNGFKDCMFWDVAQYNAVSAAIANNRRYKSAFSYLFNFNQYIDWSTPVSINIIVLRDGNEMNFAVTPQITISSHILAY</sequence>
<name>A0A1R3T0R0_9BACT</name>
<dbReference type="GO" id="GO:0043495">
    <property type="term" value="F:protein-membrane adaptor activity"/>
    <property type="evidence" value="ECO:0007669"/>
    <property type="project" value="TreeGrafter"/>
</dbReference>
<keyword evidence="2" id="KW-0472">Membrane</keyword>
<evidence type="ECO:0000256" key="3">
    <source>
        <dbReference type="ARBA" id="ARBA00022737"/>
    </source>
</evidence>
<proteinExistence type="predicted"/>
<comment type="subcellular location">
    <subcellularLocation>
        <location evidence="1">Cell membrane</location>
    </subcellularLocation>
</comment>
<dbReference type="Pfam" id="PF17820">
    <property type="entry name" value="PDZ_6"/>
    <property type="match status" value="1"/>
</dbReference>
<dbReference type="Pfam" id="PF13590">
    <property type="entry name" value="DUF4136"/>
    <property type="match status" value="1"/>
</dbReference>
<dbReference type="STRING" id="1642647.PSM36_1930"/>
<dbReference type="PANTHER" id="PTHR14191:SF3">
    <property type="entry name" value="NA(+)_H(+) EXCHANGE REGULATORY COFACTOR-LIKE PROTEIN NRFL-1"/>
    <property type="match status" value="1"/>
</dbReference>
<dbReference type="PROSITE" id="PS50106">
    <property type="entry name" value="PDZ"/>
    <property type="match status" value="2"/>
</dbReference>
<dbReference type="Gene3D" id="3.30.160.670">
    <property type="match status" value="1"/>
</dbReference>
<dbReference type="InterPro" id="IPR025411">
    <property type="entry name" value="DUF4136"/>
</dbReference>
<dbReference type="Gene3D" id="2.30.42.10">
    <property type="match status" value="2"/>
</dbReference>
<dbReference type="InterPro" id="IPR001478">
    <property type="entry name" value="PDZ"/>
</dbReference>
<dbReference type="Pfam" id="PF00595">
    <property type="entry name" value="PDZ"/>
    <property type="match status" value="1"/>
</dbReference>
<dbReference type="AlphaFoldDB" id="A0A1R3T0R0"/>
<keyword evidence="2" id="KW-1003">Cell membrane</keyword>
<dbReference type="InterPro" id="IPR051067">
    <property type="entry name" value="NHER"/>
</dbReference>
<dbReference type="InterPro" id="IPR041489">
    <property type="entry name" value="PDZ_6"/>
</dbReference>
<accession>A0A1R3T0R0</accession>
<evidence type="ECO:0000313" key="6">
    <source>
        <dbReference type="Proteomes" id="UP000187464"/>
    </source>
</evidence>
<keyword evidence="3" id="KW-0677">Repeat</keyword>
<dbReference type="GO" id="GO:0072659">
    <property type="term" value="P:protein localization to plasma membrane"/>
    <property type="evidence" value="ECO:0007669"/>
    <property type="project" value="TreeGrafter"/>
</dbReference>
<dbReference type="SUPFAM" id="SSF50156">
    <property type="entry name" value="PDZ domain-like"/>
    <property type="match status" value="2"/>
</dbReference>
<feature type="domain" description="PDZ" evidence="4">
    <location>
        <begin position="45"/>
        <end position="88"/>
    </location>
</feature>
<dbReference type="PANTHER" id="PTHR14191">
    <property type="entry name" value="PDZ DOMAIN CONTAINING PROTEIN"/>
    <property type="match status" value="1"/>
</dbReference>
<dbReference type="SMART" id="SM00228">
    <property type="entry name" value="PDZ"/>
    <property type="match status" value="2"/>
</dbReference>
<protein>
    <recommendedName>
        <fullName evidence="4">PDZ domain-containing protein</fullName>
    </recommendedName>
</protein>
<dbReference type="KEGG" id="psac:PSM36_1930"/>
<dbReference type="EMBL" id="LT605205">
    <property type="protein sequence ID" value="SCD20740.1"/>
    <property type="molecule type" value="Genomic_DNA"/>
</dbReference>
<dbReference type="GO" id="GO:0016324">
    <property type="term" value="C:apical plasma membrane"/>
    <property type="evidence" value="ECO:0007669"/>
    <property type="project" value="TreeGrafter"/>
</dbReference>
<evidence type="ECO:0000313" key="5">
    <source>
        <dbReference type="EMBL" id="SCD20740.1"/>
    </source>
</evidence>
<dbReference type="InterPro" id="IPR036034">
    <property type="entry name" value="PDZ_sf"/>
</dbReference>
<dbReference type="Proteomes" id="UP000187464">
    <property type="component" value="Chromosome I"/>
</dbReference>
<evidence type="ECO:0000259" key="4">
    <source>
        <dbReference type="PROSITE" id="PS50106"/>
    </source>
</evidence>